<proteinExistence type="predicted"/>
<organism evidence="1 2">
    <name type="scientific">Rhizobium laguerreae</name>
    <dbReference type="NCBI Taxonomy" id="1076926"/>
    <lineage>
        <taxon>Bacteria</taxon>
        <taxon>Pseudomonadati</taxon>
        <taxon>Pseudomonadota</taxon>
        <taxon>Alphaproteobacteria</taxon>
        <taxon>Hyphomicrobiales</taxon>
        <taxon>Rhizobiaceae</taxon>
        <taxon>Rhizobium/Agrobacterium group</taxon>
        <taxon>Rhizobium</taxon>
    </lineage>
</organism>
<accession>A0AAX2QAK3</accession>
<gene>
    <name evidence="1" type="ORF">EV131_13126</name>
</gene>
<dbReference type="EMBL" id="SMBI01000031">
    <property type="protein sequence ID" value="TCU12738.1"/>
    <property type="molecule type" value="Genomic_DNA"/>
</dbReference>
<dbReference type="AlphaFoldDB" id="A0AAX2QAK3"/>
<comment type="caution">
    <text evidence="1">The sequence shown here is derived from an EMBL/GenBank/DDBJ whole genome shotgun (WGS) entry which is preliminary data.</text>
</comment>
<name>A0AAX2QAK3_9HYPH</name>
<sequence length="122" mass="13660">MLFDEPLREIGYPDTRYRGGRKSDGVVSLEAPSRVDRDYLLASHKLPSFSALHESLMAGKILRCLGRSMSLNIVGTRNKLPVDRSDASRDQIRILKIAEPYGTVVAFCNKIYDLVTVTGLYL</sequence>
<reference evidence="1 2" key="1">
    <citation type="submission" date="2019-03" db="EMBL/GenBank/DDBJ databases">
        <title>Genomic Encyclopedia of Type Strains, Phase IV (KMG-V): Genome sequencing to study the core and pangenomes of soil and plant-associated prokaryotes.</title>
        <authorList>
            <person name="Whitman W."/>
        </authorList>
    </citation>
    <scope>NUCLEOTIDE SEQUENCE [LARGE SCALE GENOMIC DNA]</scope>
    <source>
        <strain evidence="1 2">FB403</strain>
    </source>
</reference>
<evidence type="ECO:0000313" key="1">
    <source>
        <dbReference type="EMBL" id="TCU12738.1"/>
    </source>
</evidence>
<evidence type="ECO:0000313" key="2">
    <source>
        <dbReference type="Proteomes" id="UP000295021"/>
    </source>
</evidence>
<dbReference type="Proteomes" id="UP000295021">
    <property type="component" value="Unassembled WGS sequence"/>
</dbReference>
<protein>
    <submittedName>
        <fullName evidence="1">Uncharacterized protein</fullName>
    </submittedName>
</protein>